<dbReference type="InterPro" id="IPR008918">
    <property type="entry name" value="HhH2"/>
</dbReference>
<protein>
    <submittedName>
        <fullName evidence="5">Flap endonuclease</fullName>
    </submittedName>
</protein>
<dbReference type="InterPro" id="IPR020045">
    <property type="entry name" value="DNA_polI_H3TH"/>
</dbReference>
<dbReference type="PANTHER" id="PTHR42646">
    <property type="entry name" value="FLAP ENDONUCLEASE XNI"/>
    <property type="match status" value="1"/>
</dbReference>
<keyword evidence="2" id="KW-0378">Hydrolase</keyword>
<keyword evidence="5" id="KW-0255">Endonuclease</keyword>
<dbReference type="AlphaFoldDB" id="A0A956LX77"/>
<dbReference type="GO" id="GO:0008409">
    <property type="term" value="F:5'-3' exonuclease activity"/>
    <property type="evidence" value="ECO:0007669"/>
    <property type="project" value="InterPro"/>
</dbReference>
<evidence type="ECO:0000313" key="6">
    <source>
        <dbReference type="Proteomes" id="UP000697710"/>
    </source>
</evidence>
<keyword evidence="1" id="KW-0540">Nuclease</keyword>
<dbReference type="InterPro" id="IPR002421">
    <property type="entry name" value="5-3_exonuclease"/>
</dbReference>
<dbReference type="GO" id="GO:0033567">
    <property type="term" value="P:DNA replication, Okazaki fragment processing"/>
    <property type="evidence" value="ECO:0007669"/>
    <property type="project" value="InterPro"/>
</dbReference>
<dbReference type="InterPro" id="IPR029060">
    <property type="entry name" value="PIN-like_dom_sf"/>
</dbReference>
<evidence type="ECO:0000313" key="5">
    <source>
        <dbReference type="EMBL" id="MCA9727174.1"/>
    </source>
</evidence>
<dbReference type="Proteomes" id="UP000697710">
    <property type="component" value="Unassembled WGS sequence"/>
</dbReference>
<reference evidence="5" key="1">
    <citation type="submission" date="2020-04" db="EMBL/GenBank/DDBJ databases">
        <authorList>
            <person name="Zhang T."/>
        </authorList>
    </citation>
    <scope>NUCLEOTIDE SEQUENCE</scope>
    <source>
        <strain evidence="5">HKST-UBA01</strain>
    </source>
</reference>
<gene>
    <name evidence="5" type="ORF">KC729_05775</name>
</gene>
<sequence>MKLHVVDGTYELFRSHYGAPSATDAKGREVGATRGILRSFLGLIRDEGATHLACAFDTQIESFRNQLFAGYKTGEGIEPALFAQFPLAERAAHALGIVVWPMIDFEADDALATAAAQWEDHPDIEQVVICSPDKDLAQCVGDRVVMLDRRRRIVLDEAGVREKFGVPPASIPDYLALVGDAADGIPGIPRWGPKTASLLLSRFGTIAEIPRDPAFWGMDVRGRDSLAESLNLRREDAALYRTLAVLRRDVPLEETLEDLQRKGARREELEALCGELGEFGIVDRVPRWR</sequence>
<reference evidence="5" key="2">
    <citation type="journal article" date="2021" name="Microbiome">
        <title>Successional dynamics and alternative stable states in a saline activated sludge microbial community over 9 years.</title>
        <authorList>
            <person name="Wang Y."/>
            <person name="Ye J."/>
            <person name="Ju F."/>
            <person name="Liu L."/>
            <person name="Boyd J.A."/>
            <person name="Deng Y."/>
            <person name="Parks D.H."/>
            <person name="Jiang X."/>
            <person name="Yin X."/>
            <person name="Woodcroft B.J."/>
            <person name="Tyson G.W."/>
            <person name="Hugenholtz P."/>
            <person name="Polz M.F."/>
            <person name="Zhang T."/>
        </authorList>
    </citation>
    <scope>NUCLEOTIDE SEQUENCE</scope>
    <source>
        <strain evidence="5">HKST-UBA01</strain>
    </source>
</reference>
<dbReference type="SUPFAM" id="SSF88723">
    <property type="entry name" value="PIN domain-like"/>
    <property type="match status" value="1"/>
</dbReference>
<feature type="domain" description="5'-3' exonuclease" evidence="4">
    <location>
        <begin position="1"/>
        <end position="262"/>
    </location>
</feature>
<comment type="caution">
    <text evidence="5">The sequence shown here is derived from an EMBL/GenBank/DDBJ whole genome shotgun (WGS) entry which is preliminary data.</text>
</comment>
<dbReference type="InterPro" id="IPR038969">
    <property type="entry name" value="FEN"/>
</dbReference>
<dbReference type="GO" id="GO:0017108">
    <property type="term" value="F:5'-flap endonuclease activity"/>
    <property type="evidence" value="ECO:0007669"/>
    <property type="project" value="InterPro"/>
</dbReference>
<dbReference type="CDD" id="cd09859">
    <property type="entry name" value="PIN_53EXO"/>
    <property type="match status" value="1"/>
</dbReference>
<dbReference type="CDD" id="cd09898">
    <property type="entry name" value="H3TH_53EXO"/>
    <property type="match status" value="1"/>
</dbReference>
<dbReference type="SUPFAM" id="SSF47807">
    <property type="entry name" value="5' to 3' exonuclease, C-terminal subdomain"/>
    <property type="match status" value="1"/>
</dbReference>
<name>A0A956LX77_UNCEI</name>
<dbReference type="Pfam" id="PF02739">
    <property type="entry name" value="5_3_exonuc_N"/>
    <property type="match status" value="1"/>
</dbReference>
<proteinExistence type="predicted"/>
<dbReference type="Gene3D" id="3.40.50.1010">
    <property type="entry name" value="5'-nuclease"/>
    <property type="match status" value="1"/>
</dbReference>
<evidence type="ECO:0000256" key="1">
    <source>
        <dbReference type="ARBA" id="ARBA00022722"/>
    </source>
</evidence>
<dbReference type="InterPro" id="IPR020046">
    <property type="entry name" value="5-3_exonucl_a-hlix_arch_N"/>
</dbReference>
<evidence type="ECO:0000259" key="4">
    <source>
        <dbReference type="SMART" id="SM00475"/>
    </source>
</evidence>
<dbReference type="EMBL" id="JAGQHR010000121">
    <property type="protein sequence ID" value="MCA9727174.1"/>
    <property type="molecule type" value="Genomic_DNA"/>
</dbReference>
<dbReference type="Gene3D" id="1.10.150.20">
    <property type="entry name" value="5' to 3' exonuclease, C-terminal subdomain"/>
    <property type="match status" value="1"/>
</dbReference>
<dbReference type="GO" id="GO:0003677">
    <property type="term" value="F:DNA binding"/>
    <property type="evidence" value="ECO:0007669"/>
    <property type="project" value="UniProtKB-KW"/>
</dbReference>
<dbReference type="SMART" id="SM00279">
    <property type="entry name" value="HhH2"/>
    <property type="match status" value="1"/>
</dbReference>
<dbReference type="InterPro" id="IPR036279">
    <property type="entry name" value="5-3_exonuclease_C_sf"/>
</dbReference>
<organism evidence="5 6">
    <name type="scientific">Eiseniibacteriota bacterium</name>
    <dbReference type="NCBI Taxonomy" id="2212470"/>
    <lineage>
        <taxon>Bacteria</taxon>
        <taxon>Candidatus Eiseniibacteriota</taxon>
    </lineage>
</organism>
<dbReference type="Pfam" id="PF01367">
    <property type="entry name" value="5_3_exonuc"/>
    <property type="match status" value="1"/>
</dbReference>
<dbReference type="SMART" id="SM00475">
    <property type="entry name" value="53EXOc"/>
    <property type="match status" value="1"/>
</dbReference>
<keyword evidence="3" id="KW-0238">DNA-binding</keyword>
<accession>A0A956LX77</accession>
<dbReference type="PANTHER" id="PTHR42646:SF2">
    <property type="entry name" value="5'-3' EXONUCLEASE FAMILY PROTEIN"/>
    <property type="match status" value="1"/>
</dbReference>
<evidence type="ECO:0000256" key="2">
    <source>
        <dbReference type="ARBA" id="ARBA00022801"/>
    </source>
</evidence>
<evidence type="ECO:0000256" key="3">
    <source>
        <dbReference type="ARBA" id="ARBA00023125"/>
    </source>
</evidence>